<name>A0A060A4R9_9RHOD</name>
<geneLocation type="chloroplast" evidence="8"/>
<dbReference type="InterPro" id="IPR010010">
    <property type="entry name" value="PSI_PsaM"/>
</dbReference>
<accession>A0A060A4R9</accession>
<keyword evidence="1" id="KW-0602">Photosynthesis</keyword>
<dbReference type="InterPro" id="IPR037279">
    <property type="entry name" value="PSI_PsaM_sf"/>
</dbReference>
<feature type="transmembrane region" description="Helical" evidence="7">
    <location>
        <begin position="6"/>
        <end position="26"/>
    </location>
</feature>
<proteinExistence type="predicted"/>
<dbReference type="GO" id="GO:0015979">
    <property type="term" value="P:photosynthesis"/>
    <property type="evidence" value="ECO:0007669"/>
    <property type="project" value="UniProtKB-KW"/>
</dbReference>
<keyword evidence="4 7" id="KW-1133">Transmembrane helix</keyword>
<protein>
    <submittedName>
        <fullName evidence="8">Photosystem I reaction center subunit M</fullName>
    </submittedName>
</protein>
<keyword evidence="3" id="KW-0603">Photosystem I</keyword>
<evidence type="ECO:0000256" key="1">
    <source>
        <dbReference type="ARBA" id="ARBA00022531"/>
    </source>
</evidence>
<evidence type="ECO:0000256" key="3">
    <source>
        <dbReference type="ARBA" id="ARBA00022836"/>
    </source>
</evidence>
<evidence type="ECO:0000313" key="8">
    <source>
        <dbReference type="EMBL" id="AIA61099.1"/>
    </source>
</evidence>
<dbReference type="GO" id="GO:0009522">
    <property type="term" value="C:photosystem I"/>
    <property type="evidence" value="ECO:0007669"/>
    <property type="project" value="UniProtKB-KW"/>
</dbReference>
<dbReference type="SUPFAM" id="SSF81548">
    <property type="entry name" value="Subunit XII of photosystem I reaction centre, PsaM"/>
    <property type="match status" value="1"/>
</dbReference>
<gene>
    <name evidence="8" type="primary">psaM</name>
</gene>
<sequence>MITDNQIFVALVMAMVCGYLAVKLAVEL</sequence>
<organism evidence="8">
    <name type="scientific">Cyanidiaceae sp. MX-AZ01</name>
    <dbReference type="NCBI Taxonomy" id="1503164"/>
    <lineage>
        <taxon>Eukaryota</taxon>
        <taxon>Rhodophyta</taxon>
        <taxon>Bangiophyceae</taxon>
        <taxon>Cyanidiales</taxon>
        <taxon>Cyanidiaceae</taxon>
    </lineage>
</organism>
<dbReference type="AlphaFoldDB" id="A0A060A4R9"/>
<keyword evidence="5" id="KW-0793">Thylakoid</keyword>
<evidence type="ECO:0000256" key="6">
    <source>
        <dbReference type="ARBA" id="ARBA00023136"/>
    </source>
</evidence>
<keyword evidence="8" id="KW-0934">Plastid</keyword>
<keyword evidence="8" id="KW-0150">Chloroplast</keyword>
<evidence type="ECO:0000256" key="4">
    <source>
        <dbReference type="ARBA" id="ARBA00022989"/>
    </source>
</evidence>
<dbReference type="Pfam" id="PF07465">
    <property type="entry name" value="PsaM"/>
    <property type="match status" value="1"/>
</dbReference>
<evidence type="ECO:0000256" key="5">
    <source>
        <dbReference type="ARBA" id="ARBA00023078"/>
    </source>
</evidence>
<dbReference type="NCBIfam" id="TIGR03053">
    <property type="entry name" value="PS_I_psaM"/>
    <property type="match status" value="1"/>
</dbReference>
<evidence type="ECO:0000256" key="7">
    <source>
        <dbReference type="SAM" id="Phobius"/>
    </source>
</evidence>
<dbReference type="EMBL" id="KJ569775">
    <property type="protein sequence ID" value="AIA61099.1"/>
    <property type="molecule type" value="Genomic_DNA"/>
</dbReference>
<keyword evidence="6 7" id="KW-0472">Membrane</keyword>
<keyword evidence="2 7" id="KW-0812">Transmembrane</keyword>
<reference evidence="8" key="1">
    <citation type="submission" date="2014-03" db="EMBL/GenBank/DDBJ databases">
        <title>Metagenomic reconstruction of the complete chloroplast and mitochondrial genomes of a novel unicellular red alga from the Cyanidiaceae family.</title>
        <authorList>
            <person name="Servin-Garciduenas L.E."/>
            <person name="Martinez-Romero E."/>
        </authorList>
    </citation>
    <scope>NUCLEOTIDE SEQUENCE</scope>
    <source>
        <strain evidence="8">MX-AZ01</strain>
    </source>
</reference>
<evidence type="ECO:0000256" key="2">
    <source>
        <dbReference type="ARBA" id="ARBA00022692"/>
    </source>
</evidence>